<dbReference type="AlphaFoldDB" id="A0A9K3LPT6"/>
<dbReference type="OrthoDB" id="40334at2759"/>
<evidence type="ECO:0000313" key="2">
    <source>
        <dbReference type="EMBL" id="KAG7364701.1"/>
    </source>
</evidence>
<reference evidence="2" key="2">
    <citation type="submission" date="2021-04" db="EMBL/GenBank/DDBJ databases">
        <authorList>
            <person name="Podell S."/>
        </authorList>
    </citation>
    <scope>NUCLEOTIDE SEQUENCE</scope>
    <source>
        <strain evidence="2">Hildebrandi</strain>
    </source>
</reference>
<keyword evidence="1" id="KW-0812">Transmembrane</keyword>
<dbReference type="Pfam" id="PF13911">
    <property type="entry name" value="AhpC-TSA_2"/>
    <property type="match status" value="1"/>
</dbReference>
<reference evidence="2" key="1">
    <citation type="journal article" date="2021" name="Sci. Rep.">
        <title>Diploid genomic architecture of Nitzschia inconspicua, an elite biomass production diatom.</title>
        <authorList>
            <person name="Oliver A."/>
            <person name="Podell S."/>
            <person name="Pinowska A."/>
            <person name="Traller J.C."/>
            <person name="Smith S.R."/>
            <person name="McClure R."/>
            <person name="Beliaev A."/>
            <person name="Bohutskyi P."/>
            <person name="Hill E.A."/>
            <person name="Rabines A."/>
            <person name="Zheng H."/>
            <person name="Allen L.Z."/>
            <person name="Kuo A."/>
            <person name="Grigoriev I.V."/>
            <person name="Allen A.E."/>
            <person name="Hazlebeck D."/>
            <person name="Allen E.E."/>
        </authorList>
    </citation>
    <scope>NUCLEOTIDE SEQUENCE</scope>
    <source>
        <strain evidence="2">Hildebrandi</strain>
    </source>
</reference>
<evidence type="ECO:0000313" key="3">
    <source>
        <dbReference type="Proteomes" id="UP000693970"/>
    </source>
</evidence>
<organism evidence="2 3">
    <name type="scientific">Nitzschia inconspicua</name>
    <dbReference type="NCBI Taxonomy" id="303405"/>
    <lineage>
        <taxon>Eukaryota</taxon>
        <taxon>Sar</taxon>
        <taxon>Stramenopiles</taxon>
        <taxon>Ochrophyta</taxon>
        <taxon>Bacillariophyta</taxon>
        <taxon>Bacillariophyceae</taxon>
        <taxon>Bacillariophycidae</taxon>
        <taxon>Bacillariales</taxon>
        <taxon>Bacillariaceae</taxon>
        <taxon>Nitzschia</taxon>
    </lineage>
</organism>
<dbReference type="InterPro" id="IPR032801">
    <property type="entry name" value="PXL2A/B/C"/>
</dbReference>
<proteinExistence type="predicted"/>
<feature type="transmembrane region" description="Helical" evidence="1">
    <location>
        <begin position="7"/>
        <end position="29"/>
    </location>
</feature>
<protein>
    <submittedName>
        <fullName evidence="2">AhpC/TSA antioxidant enzyme</fullName>
    </submittedName>
</protein>
<keyword evidence="1" id="KW-1133">Transmembrane helix</keyword>
<comment type="caution">
    <text evidence="2">The sequence shown here is derived from an EMBL/GenBank/DDBJ whole genome shotgun (WGS) entry which is preliminary data.</text>
</comment>
<evidence type="ECO:0000256" key="1">
    <source>
        <dbReference type="SAM" id="Phobius"/>
    </source>
</evidence>
<accession>A0A9K3LPT6</accession>
<gene>
    <name evidence="2" type="ORF">IV203_037903</name>
</gene>
<keyword evidence="3" id="KW-1185">Reference proteome</keyword>
<name>A0A9K3LPT6_9STRA</name>
<keyword evidence="1" id="KW-0472">Membrane</keyword>
<dbReference type="EMBL" id="JAGRRH010000009">
    <property type="protein sequence ID" value="KAG7364701.1"/>
    <property type="molecule type" value="Genomic_DNA"/>
</dbReference>
<dbReference type="Proteomes" id="UP000693970">
    <property type="component" value="Unassembled WGS sequence"/>
</dbReference>
<sequence length="410" mass="45606">MVFPRCLPASILIGSIVVMAGFLPTYAFVGPLQKSSRESLAFNDFSQKNEWTCSNQMSFQRNRKAEGKIVTQVRAHASTTTPDVVSVLSSTNVLDPKTGRSTKALDTSAWKNNLLLLPRLSLITRPSKKILVVVMSQLGDFDSTEYAEQLCAVMPDLKQANVELRLIGIGNVETAKLFSAHTGVPLENILLDPTATLHERLNLHRGPNWDVPEWIPNKVLEWFATDICNNNNPNVPSTLVARAWLNYMAMCAGIAAPGTLAEILRGYLGDKSAPERLRYGEKVEAGPIVITGVTDVKLGPIEYQSLWKDQEGFLRPAELATVRLRSMVEVLSKFDRYVPDQGLLDWRGATFLLDAENNYNLLYDYRNRGVLTYSETMDRPLSFLSGCIPDNRAKNPFGLNDPRQPAGSYN</sequence>